<dbReference type="InterPro" id="IPR002591">
    <property type="entry name" value="Phosphodiest/P_Trfase"/>
</dbReference>
<dbReference type="Pfam" id="PF01663">
    <property type="entry name" value="Phosphodiest"/>
    <property type="match status" value="1"/>
</dbReference>
<evidence type="ECO:0000256" key="5">
    <source>
        <dbReference type="ARBA" id="ARBA00022502"/>
    </source>
</evidence>
<comment type="caution">
    <text evidence="14">The sequence shown here is derived from an EMBL/GenBank/DDBJ whole genome shotgun (WGS) entry which is preliminary data.</text>
</comment>
<evidence type="ECO:0000259" key="13">
    <source>
        <dbReference type="Pfam" id="PF19316"/>
    </source>
</evidence>
<keyword evidence="11" id="KW-0325">Glycoprotein</keyword>
<feature type="domain" description="GPI ethanolamine phosphate transferase 2 C-terminal" evidence="13">
    <location>
        <begin position="460"/>
        <end position="909"/>
    </location>
</feature>
<dbReference type="InterPro" id="IPR037674">
    <property type="entry name" value="PIG-G_N"/>
</dbReference>
<comment type="function">
    <text evidence="12">Ethanolamine phosphate transferase involved in glycosylphosphatidylinositol-anchor biosynthesis. Transfers ethanolamine phosphate to the GPI second mannose.</text>
</comment>
<keyword evidence="10 12" id="KW-0472">Membrane</keyword>
<dbReference type="PANTHER" id="PTHR23072:SF0">
    <property type="entry name" value="GPI ETHANOLAMINE PHOSPHATE TRANSFERASE 2"/>
    <property type="match status" value="1"/>
</dbReference>
<organism evidence="14 15">
    <name type="scientific">Sporothrix stenoceras</name>
    <dbReference type="NCBI Taxonomy" id="5173"/>
    <lineage>
        <taxon>Eukaryota</taxon>
        <taxon>Fungi</taxon>
        <taxon>Dikarya</taxon>
        <taxon>Ascomycota</taxon>
        <taxon>Pezizomycotina</taxon>
        <taxon>Sordariomycetes</taxon>
        <taxon>Sordariomycetidae</taxon>
        <taxon>Ophiostomatales</taxon>
        <taxon>Ophiostomataceae</taxon>
        <taxon>Sporothrix</taxon>
    </lineage>
</organism>
<feature type="transmembrane region" description="Helical" evidence="12">
    <location>
        <begin position="560"/>
        <end position="577"/>
    </location>
</feature>
<feature type="transmembrane region" description="Helical" evidence="12">
    <location>
        <begin position="687"/>
        <end position="706"/>
    </location>
</feature>
<feature type="transmembrane region" description="Helical" evidence="12">
    <location>
        <begin position="843"/>
        <end position="870"/>
    </location>
</feature>
<proteinExistence type="inferred from homology"/>
<feature type="transmembrane region" description="Helical" evidence="12">
    <location>
        <begin position="798"/>
        <end position="823"/>
    </location>
</feature>
<keyword evidence="9 12" id="KW-1133">Transmembrane helix</keyword>
<evidence type="ECO:0000256" key="3">
    <source>
        <dbReference type="ARBA" id="ARBA00005315"/>
    </source>
</evidence>
<evidence type="ECO:0000256" key="7">
    <source>
        <dbReference type="ARBA" id="ARBA00022692"/>
    </source>
</evidence>
<feature type="transmembrane region" description="Helical" evidence="12">
    <location>
        <begin position="726"/>
        <end position="753"/>
    </location>
</feature>
<reference evidence="14 15" key="1">
    <citation type="journal article" date="2024" name="IMA Fungus">
        <title>IMA Genome - F19 : A genome assembly and annotation guide to empower mycologists, including annotated draft genome sequences of Ceratocystis pirilliformis, Diaporthe australafricana, Fusarium ophioides, Paecilomyces lecythidis, and Sporothrix stenoceras.</title>
        <authorList>
            <person name="Aylward J."/>
            <person name="Wilson A.M."/>
            <person name="Visagie C.M."/>
            <person name="Spraker J."/>
            <person name="Barnes I."/>
            <person name="Buitendag C."/>
            <person name="Ceriani C."/>
            <person name="Del Mar Angel L."/>
            <person name="du Plessis D."/>
            <person name="Fuchs T."/>
            <person name="Gasser K."/>
            <person name="Kramer D."/>
            <person name="Li W."/>
            <person name="Munsamy K."/>
            <person name="Piso A."/>
            <person name="Price J.L."/>
            <person name="Sonnekus B."/>
            <person name="Thomas C."/>
            <person name="van der Nest A."/>
            <person name="van Dijk A."/>
            <person name="van Heerden A."/>
            <person name="van Vuuren N."/>
            <person name="Yilmaz N."/>
            <person name="Duong T.A."/>
            <person name="van der Merwe N.A."/>
            <person name="Wingfield M.J."/>
            <person name="Wingfield B.D."/>
        </authorList>
    </citation>
    <scope>NUCLEOTIDE SEQUENCE [LARGE SCALE GENOMIC DNA]</scope>
    <source>
        <strain evidence="14 15">CMW 5346</strain>
    </source>
</reference>
<keyword evidence="5 12" id="KW-0337">GPI-anchor biosynthesis</keyword>
<evidence type="ECO:0000256" key="1">
    <source>
        <dbReference type="ARBA" id="ARBA00004477"/>
    </source>
</evidence>
<dbReference type="CDD" id="cd16024">
    <property type="entry name" value="GPI_EPT_2"/>
    <property type="match status" value="1"/>
</dbReference>
<keyword evidence="6 12" id="KW-0808">Transferase</keyword>
<evidence type="ECO:0000256" key="2">
    <source>
        <dbReference type="ARBA" id="ARBA00004687"/>
    </source>
</evidence>
<evidence type="ECO:0000256" key="4">
    <source>
        <dbReference type="ARBA" id="ARBA00020830"/>
    </source>
</evidence>
<gene>
    <name evidence="14" type="primary">LAS21</name>
    <name evidence="14" type="ORF">Sste5346_002900</name>
</gene>
<keyword evidence="7 12" id="KW-0812">Transmembrane</keyword>
<feature type="transmembrane region" description="Helical" evidence="12">
    <location>
        <begin position="633"/>
        <end position="652"/>
    </location>
</feature>
<feature type="transmembrane region" description="Helical" evidence="12">
    <location>
        <begin position="604"/>
        <end position="621"/>
    </location>
</feature>
<dbReference type="Gene3D" id="3.40.720.10">
    <property type="entry name" value="Alkaline Phosphatase, subunit A"/>
    <property type="match status" value="1"/>
</dbReference>
<comment type="subcellular location">
    <subcellularLocation>
        <location evidence="1 12">Endoplasmic reticulum membrane</location>
        <topology evidence="1 12">Multi-pass membrane protein</topology>
    </subcellularLocation>
</comment>
<feature type="transmembrane region" description="Helical" evidence="12">
    <location>
        <begin position="765"/>
        <end position="786"/>
    </location>
</feature>
<protein>
    <recommendedName>
        <fullName evidence="4 12">GPI ethanolamine phosphate transferase 2</fullName>
    </recommendedName>
</protein>
<dbReference type="Pfam" id="PF19316">
    <property type="entry name" value="PIGO_PIGG"/>
    <property type="match status" value="1"/>
</dbReference>
<keyword evidence="15" id="KW-1185">Reference proteome</keyword>
<comment type="similarity">
    <text evidence="3 12">Belongs to the PIGG/PIGN/PIGO family. PIGG subfamily.</text>
</comment>
<evidence type="ECO:0000256" key="10">
    <source>
        <dbReference type="ARBA" id="ARBA00023136"/>
    </source>
</evidence>
<dbReference type="SUPFAM" id="SSF53649">
    <property type="entry name" value="Alkaline phosphatase-like"/>
    <property type="match status" value="1"/>
</dbReference>
<evidence type="ECO:0000256" key="9">
    <source>
        <dbReference type="ARBA" id="ARBA00022989"/>
    </source>
</evidence>
<dbReference type="EMBL" id="JAWCUI010000012">
    <property type="protein sequence ID" value="KAL1899501.1"/>
    <property type="molecule type" value="Genomic_DNA"/>
</dbReference>
<keyword evidence="8 12" id="KW-0256">Endoplasmic reticulum</keyword>
<evidence type="ECO:0000256" key="8">
    <source>
        <dbReference type="ARBA" id="ARBA00022824"/>
    </source>
</evidence>
<dbReference type="PANTHER" id="PTHR23072">
    <property type="entry name" value="PHOSPHATIDYLINOSITOL GLYCAN-RELATED"/>
    <property type="match status" value="1"/>
</dbReference>
<dbReference type="InterPro" id="IPR017850">
    <property type="entry name" value="Alkaline_phosphatase_core_sf"/>
</dbReference>
<feature type="transmembrane region" description="Helical" evidence="12">
    <location>
        <begin position="501"/>
        <end position="521"/>
    </location>
</feature>
<evidence type="ECO:0000256" key="12">
    <source>
        <dbReference type="RuleBase" id="RU367106"/>
    </source>
</evidence>
<feature type="transmembrane region" description="Helical" evidence="12">
    <location>
        <begin position="882"/>
        <end position="907"/>
    </location>
</feature>
<feature type="transmembrane region" description="Helical" evidence="12">
    <location>
        <begin position="527"/>
        <end position="544"/>
    </location>
</feature>
<dbReference type="InterPro" id="IPR045687">
    <property type="entry name" value="PIGG/GPI7_C"/>
</dbReference>
<name>A0ABR3ZHI0_9PEZI</name>
<dbReference type="Proteomes" id="UP001583186">
    <property type="component" value="Unassembled WGS sequence"/>
</dbReference>
<feature type="transmembrane region" description="Helical" evidence="12">
    <location>
        <begin position="468"/>
        <end position="489"/>
    </location>
</feature>
<evidence type="ECO:0000256" key="11">
    <source>
        <dbReference type="ARBA" id="ARBA00023180"/>
    </source>
</evidence>
<comment type="pathway">
    <text evidence="2 12">Glycolipid biosynthesis; glycosylphosphatidylinositol-anchor biosynthesis.</text>
</comment>
<dbReference type="InterPro" id="IPR039527">
    <property type="entry name" value="PIGG/GPI7"/>
</dbReference>
<evidence type="ECO:0000313" key="14">
    <source>
        <dbReference type="EMBL" id="KAL1899501.1"/>
    </source>
</evidence>
<evidence type="ECO:0000256" key="6">
    <source>
        <dbReference type="ARBA" id="ARBA00022679"/>
    </source>
</evidence>
<accession>A0ABR3ZHI0</accession>
<sequence>MAARNAAGTPLIAVLLLLGANLLIPLAIGIFGKGFFPYKPLLPGLAQYEDHGFGPPAPAPFDRVVFMVVDALRSDFVYVANSGFQFTQSLIRNGAAVPFTAHATSPTVTMPRIKAITTGSIPSFLDVVLNVDEGDKSSSLASQDTWLAQLKAKQAQQADENGKLVLYGDDTWLKLFPETFDRADGTSSFFVADFTEVDNNVTRHVPDELRQTDWSLMVLHYLGLDHIGHKGGPRSPNMVPKQHEMDAIVREIFEALETQPHLENTLLVLLGDHGMNDAGNHGASSAGETSPALLFVAPKLKTALSDPYGSFLPSPLAERDDFQFYRSVEQSDLAPTLGALLGFPAPKNNLGAFIPTFLPLWSERRDQVQILMHNAHQILRVLETAFSPEVFTETSVEGCTDPQSDIEEIACAWQDIVRTAPRLNGEDNDSSKLSDEAYEEWASKTIKWLRNAQQIMSGMASNYDIPKLGLGLCAAANSMVLAIGAAYTFVSRGGGSGFTQLAPISLITITYGIMMFASSYVEEEHHFWYWSTSAWLALVGWRSLSDASSSRTTRQPQQHALVAVVSIVAAFTAIRLLRGWNQTGQKFAGEPDLVKTFLQPNPRLLWTLVAATYALTGLELVQGFSVFPAATTAPAVFVLVLSALSFKLVFTYEDSPELVGSFARTLVELIERIDGGSSGPVTLITRARIVFTGLAIAAGAAIYSIIASKRQNNKTKRPAVNVLLPLYTLLAITQSRTTNIPLFLLFGVVYRFLAAQKQNLAPTEITTATLLLQFAFFFAFGGTNAISSVDLSSAYNGISGFSAGAVGVLIFVSNWAGSIYWAVASVLLLLQLGDRPASPSFPWLQHASLLTVFAAASAVAVMAACTALRTHLFVWTVFSPKYLYCIAWSLGMHLGTNLGLGGLLYWLGTSS</sequence>
<evidence type="ECO:0000313" key="15">
    <source>
        <dbReference type="Proteomes" id="UP001583186"/>
    </source>
</evidence>